<dbReference type="Gene3D" id="3.40.50.620">
    <property type="entry name" value="HUPs"/>
    <property type="match status" value="1"/>
</dbReference>
<sequence length="236" mass="27091">MITIDGVPSGAELFDGLEKAGKPVILNFSRGKDSVAVWIELQKRNIETVAIHKSTVPGLKFITEDLKRFEEYFGQEIIDLPADGFYRRLANNVWQTPERCAILEAANLPNPTREEWDNMMRTHYAEPDTWILDGVRATDSATRRMAIQMHGAVKERTRRMSPIWDYGIADVRQAIADAGIELGIDYEWYGRSIDGISYDYAIKIRDHAPEDYELLKFWFPLIDLELMRYEEGGAKS</sequence>
<proteinExistence type="predicted"/>
<keyword evidence="2" id="KW-1185">Reference proteome</keyword>
<organism evidence="1 2">
    <name type="scientific">Gordonia phage ObLaDi</name>
    <dbReference type="NCBI Taxonomy" id="2978487"/>
    <lineage>
        <taxon>Viruses</taxon>
        <taxon>Duplodnaviria</taxon>
        <taxon>Heunggongvirae</taxon>
        <taxon>Uroviricota</taxon>
        <taxon>Caudoviricetes</taxon>
        <taxon>Kruegerviridae</taxon>
        <taxon>Cafassovirus</taxon>
        <taxon>Cafassovirus obladi</taxon>
    </lineage>
</organism>
<gene>
    <name evidence="1" type="primary">164</name>
    <name evidence="1" type="ORF">SEA_OBLADI_164</name>
</gene>
<evidence type="ECO:0000313" key="1">
    <source>
        <dbReference type="EMBL" id="UXE03887.1"/>
    </source>
</evidence>
<evidence type="ECO:0000313" key="2">
    <source>
        <dbReference type="Proteomes" id="UP001064297"/>
    </source>
</evidence>
<dbReference type="InterPro" id="IPR014729">
    <property type="entry name" value="Rossmann-like_a/b/a_fold"/>
</dbReference>
<name>A0A977KLX6_9CAUD</name>
<reference evidence="1" key="1">
    <citation type="submission" date="2022-08" db="EMBL/GenBank/DDBJ databases">
        <authorList>
            <person name="Abuwarda M.A."/>
            <person name="Alvarez A."/>
            <person name="Batteikh M."/>
            <person name="Baughman A.P."/>
            <person name="Chavez V."/>
            <person name="Cheng C."/>
            <person name="Cosentino E.J."/>
            <person name="Di Blasi D.L."/>
            <person name="Dooley N.L."/>
            <person name="Empson B.M."/>
            <person name="Erfanian K."/>
            <person name="Esparza P.D."/>
            <person name="Fleming H.S."/>
            <person name="Ghannam M.S."/>
            <person name="Gibbons A.C."/>
            <person name="Gonzalez C."/>
            <person name="Huq N.E."/>
            <person name="Jin K."/>
            <person name="Kamarzar M."/>
            <person name="Khaine A."/>
            <person name="Krug K.R."/>
            <person name="Lee A."/>
            <person name="Liao S."/>
            <person name="Light I."/>
            <person name="Ma Y."/>
            <person name="Magaling J.M."/>
            <person name="McLinden K.C."/>
            <person name="Melkote A."/>
            <person name="Montoya Serpas C.A."/>
            <person name="Niazmandi K."/>
            <person name="Ostroske E.C."/>
            <person name="Paek B.H."/>
            <person name="Rajiv S."/>
            <person name="Santos C.E."/>
            <person name="Semaan S.A."/>
            <person name="Senthilvelan J."/>
            <person name="Sheppy T.E."/>
            <person name="Stephenson J.C."/>
            <person name="Tenney M.E."/>
            <person name="Teoh N."/>
            <person name="Thorp J.P."/>
            <person name="Turon Font G."/>
            <person name="Uvarov E.V."/>
            <person name="Verpukhovskiy P."/>
            <person name="Wang J."/>
            <person name="Whang A.Y."/>
            <person name="Wright N.E."/>
            <person name="Wu M."/>
            <person name="Zhuang C."/>
            <person name="Bruns J.A."/>
            <person name="Chai A.E."/>
            <person name="Parikh H."/>
            <person name="Zorawik M."/>
            <person name="Garza D.R."/>
            <person name="Ngo R.T."/>
            <person name="Reddi K."/>
            <person name="Garcia-Vedrenne A.E."/>
            <person name="Freise A.C."/>
            <person name="Balish M.F."/>
            <person name="Garlena R.A."/>
            <person name="Russell D.A."/>
            <person name="Jacobs-Sera D."/>
            <person name="Hatfull G.F."/>
        </authorList>
    </citation>
    <scope>NUCLEOTIDE SEQUENCE</scope>
</reference>
<protein>
    <submittedName>
        <fullName evidence="1">PAPS reductase-like domain protein</fullName>
    </submittedName>
</protein>
<dbReference type="EMBL" id="OP297535">
    <property type="protein sequence ID" value="UXE03887.1"/>
    <property type="molecule type" value="Genomic_DNA"/>
</dbReference>
<accession>A0A977KLX6</accession>
<dbReference type="SUPFAM" id="SSF52402">
    <property type="entry name" value="Adenine nucleotide alpha hydrolases-like"/>
    <property type="match status" value="1"/>
</dbReference>
<dbReference type="Proteomes" id="UP001064297">
    <property type="component" value="Segment"/>
</dbReference>